<dbReference type="Pfam" id="PF13302">
    <property type="entry name" value="Acetyltransf_3"/>
    <property type="match status" value="1"/>
</dbReference>
<dbReference type="InterPro" id="IPR016181">
    <property type="entry name" value="Acyl_CoA_acyltransferase"/>
</dbReference>
<evidence type="ECO:0000313" key="2">
    <source>
        <dbReference type="EMBL" id="MBM7810961.1"/>
    </source>
</evidence>
<dbReference type="EMBL" id="CP072788">
    <property type="protein sequence ID" value="QTR04950.1"/>
    <property type="molecule type" value="Genomic_DNA"/>
</dbReference>
<dbReference type="AlphaFoldDB" id="A0A8T8I3I4"/>
<reference evidence="3" key="2">
    <citation type="submission" date="2021-04" db="EMBL/GenBank/DDBJ databases">
        <title>Saccharothrix algeriensis WGS.</title>
        <authorList>
            <person name="Stuskova K."/>
            <person name="Hakalova E."/>
            <person name="Tebbal A.B."/>
            <person name="Eichmeier A."/>
        </authorList>
    </citation>
    <scope>NUCLEOTIDE SEQUENCE</scope>
    <source>
        <strain evidence="3">NRRL B-24137</strain>
    </source>
</reference>
<dbReference type="RefSeq" id="WP_204841864.1">
    <property type="nucleotide sequence ID" value="NZ_JAFBCL010000001.1"/>
</dbReference>
<keyword evidence="2" id="KW-0808">Transferase</keyword>
<organism evidence="3 4">
    <name type="scientific">Saccharothrix algeriensis</name>
    <dbReference type="NCBI Taxonomy" id="173560"/>
    <lineage>
        <taxon>Bacteria</taxon>
        <taxon>Bacillati</taxon>
        <taxon>Actinomycetota</taxon>
        <taxon>Actinomycetes</taxon>
        <taxon>Pseudonocardiales</taxon>
        <taxon>Pseudonocardiaceae</taxon>
        <taxon>Saccharothrix</taxon>
    </lineage>
</organism>
<dbReference type="PANTHER" id="PTHR43792:SF1">
    <property type="entry name" value="N-ACETYLTRANSFERASE DOMAIN-CONTAINING PROTEIN"/>
    <property type="match status" value="1"/>
</dbReference>
<feature type="domain" description="N-acetyltransferase" evidence="1">
    <location>
        <begin position="8"/>
        <end position="171"/>
    </location>
</feature>
<evidence type="ECO:0000259" key="1">
    <source>
        <dbReference type="PROSITE" id="PS51186"/>
    </source>
</evidence>
<evidence type="ECO:0000313" key="4">
    <source>
        <dbReference type="Proteomes" id="UP000671828"/>
    </source>
</evidence>
<dbReference type="GO" id="GO:0047663">
    <property type="term" value="F:aminoglycoside 6'-N-acetyltransferase activity"/>
    <property type="evidence" value="ECO:0007669"/>
    <property type="project" value="UniProtKB-EC"/>
</dbReference>
<proteinExistence type="predicted"/>
<dbReference type="PANTHER" id="PTHR43792">
    <property type="entry name" value="GNAT FAMILY, PUTATIVE (AFU_ORTHOLOGUE AFUA_3G00765)-RELATED-RELATED"/>
    <property type="match status" value="1"/>
</dbReference>
<keyword evidence="5" id="KW-1185">Reference proteome</keyword>
<protein>
    <submittedName>
        <fullName evidence="2">Aminoglycoside 6'-N-acetyltransferase</fullName>
        <ecNumber evidence="2">2.3.1.82</ecNumber>
    </submittedName>
    <submittedName>
        <fullName evidence="3">GNAT family N-acetyltransferase</fullName>
    </submittedName>
</protein>
<sequence>MTLTAQRLSLRHFRPEDAPVFAAYRSEPEVARFQAWESPFPLALAEEFIRELSALDAAEPGWFQYAIDVDGVLVGDVGVNLHENRRQAEIGYTVATAHQGNGYATEAVGRVVEHLFAERGLHKVSAECDARNERSAKLLARLGFRQEGHLVEHTWIKGEWTDDLLFGLLAREWRPTERSR</sequence>
<dbReference type="EMBL" id="JAFBCL010000001">
    <property type="protein sequence ID" value="MBM7810961.1"/>
    <property type="molecule type" value="Genomic_DNA"/>
</dbReference>
<dbReference type="Proteomes" id="UP000671828">
    <property type="component" value="Chromosome"/>
</dbReference>
<dbReference type="InterPro" id="IPR000182">
    <property type="entry name" value="GNAT_dom"/>
</dbReference>
<keyword evidence="2" id="KW-0012">Acyltransferase</keyword>
<evidence type="ECO:0000313" key="5">
    <source>
        <dbReference type="Proteomes" id="UP001195724"/>
    </source>
</evidence>
<dbReference type="EC" id="2.3.1.82" evidence="2"/>
<dbReference type="InterPro" id="IPR051531">
    <property type="entry name" value="N-acetyltransferase"/>
</dbReference>
<accession>A0A8T8I3I4</accession>
<dbReference type="SUPFAM" id="SSF55729">
    <property type="entry name" value="Acyl-CoA N-acyltransferases (Nat)"/>
    <property type="match status" value="1"/>
</dbReference>
<name>A0A8T8I3I4_9PSEU</name>
<dbReference type="PROSITE" id="PS51186">
    <property type="entry name" value="GNAT"/>
    <property type="match status" value="1"/>
</dbReference>
<reference evidence="2 5" key="1">
    <citation type="submission" date="2021-01" db="EMBL/GenBank/DDBJ databases">
        <title>Sequencing the genomes of 1000 actinobacteria strains.</title>
        <authorList>
            <person name="Klenk H.-P."/>
        </authorList>
    </citation>
    <scope>NUCLEOTIDE SEQUENCE [LARGE SCALE GENOMIC DNA]</scope>
    <source>
        <strain evidence="2 5">DSM 44581</strain>
    </source>
</reference>
<dbReference type="Proteomes" id="UP001195724">
    <property type="component" value="Unassembled WGS sequence"/>
</dbReference>
<dbReference type="Gene3D" id="3.40.630.30">
    <property type="match status" value="1"/>
</dbReference>
<gene>
    <name evidence="3" type="ORF">J7S33_09445</name>
    <name evidence="2" type="ORF">JOE68_001826</name>
</gene>
<evidence type="ECO:0000313" key="3">
    <source>
        <dbReference type="EMBL" id="QTR04950.1"/>
    </source>
</evidence>